<dbReference type="PIRSF" id="PIRSF004846">
    <property type="entry name" value="ModA"/>
    <property type="match status" value="1"/>
</dbReference>
<dbReference type="CDD" id="cd13536">
    <property type="entry name" value="PBP2_EcModA"/>
    <property type="match status" value="1"/>
</dbReference>
<keyword evidence="2 6" id="KW-0500">Molybdenum</keyword>
<dbReference type="Proteomes" id="UP000095087">
    <property type="component" value="Unassembled WGS sequence"/>
</dbReference>
<keyword evidence="8" id="KW-1185">Reference proteome</keyword>
<reference evidence="7 8" key="1">
    <citation type="submission" date="2016-07" db="EMBL/GenBank/DDBJ databases">
        <title>Draft genome sequence of Methyloligella halotolerans C2T (VKM B-2706T=CCUG 61687T=DSM 25045T), a halotolerant polyhydroxybutyrate accumulating methylotroph.</title>
        <authorList>
            <person name="Vasilenko O.V."/>
            <person name="Doronina N.V."/>
            <person name="Poroshina M.N."/>
            <person name="Tarlachkov S.V."/>
            <person name="Trotsenko Y.A."/>
        </authorList>
    </citation>
    <scope>NUCLEOTIDE SEQUENCE [LARGE SCALE GENOMIC DNA]</scope>
    <source>
        <strain evidence="7 8">VKM B-2706</strain>
    </source>
</reference>
<keyword evidence="4" id="KW-0732">Signal</keyword>
<evidence type="ECO:0000256" key="5">
    <source>
        <dbReference type="ARBA" id="ARBA00062515"/>
    </source>
</evidence>
<dbReference type="PANTHER" id="PTHR30632">
    <property type="entry name" value="MOLYBDATE-BINDING PERIPLASMIC PROTEIN"/>
    <property type="match status" value="1"/>
</dbReference>
<feature type="binding site" evidence="6">
    <location>
        <position position="154"/>
    </location>
    <ligand>
        <name>molybdate</name>
        <dbReference type="ChEBI" id="CHEBI:36264"/>
    </ligand>
</feature>
<evidence type="ECO:0000256" key="1">
    <source>
        <dbReference type="ARBA" id="ARBA00009175"/>
    </source>
</evidence>
<feature type="binding site" evidence="6">
    <location>
        <position position="181"/>
    </location>
    <ligand>
        <name>molybdate</name>
        <dbReference type="ChEBI" id="CHEBI:36264"/>
    </ligand>
</feature>
<dbReference type="GO" id="GO:0046872">
    <property type="term" value="F:metal ion binding"/>
    <property type="evidence" value="ECO:0007669"/>
    <property type="project" value="UniProtKB-KW"/>
</dbReference>
<evidence type="ECO:0000313" key="8">
    <source>
        <dbReference type="Proteomes" id="UP000095087"/>
    </source>
</evidence>
<dbReference type="PATRIC" id="fig|1177755.3.peg.459"/>
<evidence type="ECO:0000256" key="6">
    <source>
        <dbReference type="PIRSR" id="PIRSR004846-1"/>
    </source>
</evidence>
<comment type="caution">
    <text evidence="7">The sequence shown here is derived from an EMBL/GenBank/DDBJ whole genome shotgun (WGS) entry which is preliminary data.</text>
</comment>
<dbReference type="InterPro" id="IPR005950">
    <property type="entry name" value="ModA"/>
</dbReference>
<name>A0A1E2S2G9_9HYPH</name>
<evidence type="ECO:0000313" key="7">
    <source>
        <dbReference type="EMBL" id="ODA68631.1"/>
    </source>
</evidence>
<proteinExistence type="inferred from homology"/>
<dbReference type="STRING" id="1177755.A7A08_00462"/>
<dbReference type="GO" id="GO:0030288">
    <property type="term" value="C:outer membrane-bounded periplasmic space"/>
    <property type="evidence" value="ECO:0007669"/>
    <property type="project" value="TreeGrafter"/>
</dbReference>
<dbReference type="Pfam" id="PF13531">
    <property type="entry name" value="SBP_bac_11"/>
    <property type="match status" value="1"/>
</dbReference>
<dbReference type="RefSeq" id="WP_069093890.1">
    <property type="nucleotide sequence ID" value="NZ_MASI01000001.1"/>
</dbReference>
<organism evidence="7 8">
    <name type="scientific">Methyloligella halotolerans</name>
    <dbReference type="NCBI Taxonomy" id="1177755"/>
    <lineage>
        <taxon>Bacteria</taxon>
        <taxon>Pseudomonadati</taxon>
        <taxon>Pseudomonadota</taxon>
        <taxon>Alphaproteobacteria</taxon>
        <taxon>Hyphomicrobiales</taxon>
        <taxon>Hyphomicrobiaceae</taxon>
        <taxon>Methyloligella</taxon>
    </lineage>
</organism>
<evidence type="ECO:0000256" key="3">
    <source>
        <dbReference type="ARBA" id="ARBA00022723"/>
    </source>
</evidence>
<dbReference type="GO" id="GO:0015689">
    <property type="term" value="P:molybdate ion transport"/>
    <property type="evidence" value="ECO:0007669"/>
    <property type="project" value="InterPro"/>
</dbReference>
<feature type="binding site" evidence="6">
    <location>
        <position position="199"/>
    </location>
    <ligand>
        <name>molybdate</name>
        <dbReference type="ChEBI" id="CHEBI:36264"/>
    </ligand>
</feature>
<dbReference type="InterPro" id="IPR050682">
    <property type="entry name" value="ModA/WtpA"/>
</dbReference>
<dbReference type="NCBIfam" id="TIGR01256">
    <property type="entry name" value="modA"/>
    <property type="match status" value="1"/>
</dbReference>
<feature type="binding site" evidence="6">
    <location>
        <position position="42"/>
    </location>
    <ligand>
        <name>molybdate</name>
        <dbReference type="ChEBI" id="CHEBI:36264"/>
    </ligand>
</feature>
<evidence type="ECO:0000256" key="2">
    <source>
        <dbReference type="ARBA" id="ARBA00022505"/>
    </source>
</evidence>
<dbReference type="PANTHER" id="PTHR30632:SF17">
    <property type="entry name" value="MOLYBDATE-BINDING PROTEIN MODA"/>
    <property type="match status" value="1"/>
</dbReference>
<feature type="binding site" evidence="6">
    <location>
        <position position="69"/>
    </location>
    <ligand>
        <name>molybdate</name>
        <dbReference type="ChEBI" id="CHEBI:36264"/>
    </ligand>
</feature>
<comment type="subunit">
    <text evidence="5">The complex is composed of two ATP-binding proteins (ModC), two transmembrane proteins (ModB) and a solute-binding protein (ModA).</text>
</comment>
<dbReference type="OrthoDB" id="9785015at2"/>
<dbReference type="FunFam" id="3.40.190.10:FF:000035">
    <property type="entry name" value="Molybdate ABC transporter substrate-binding protein"/>
    <property type="match status" value="1"/>
</dbReference>
<accession>A0A1E2S2G9</accession>
<dbReference type="EMBL" id="MASI01000001">
    <property type="protein sequence ID" value="ODA68631.1"/>
    <property type="molecule type" value="Genomic_DNA"/>
</dbReference>
<dbReference type="GO" id="GO:1901359">
    <property type="term" value="F:tungstate binding"/>
    <property type="evidence" value="ECO:0007669"/>
    <property type="project" value="UniProtKB-ARBA"/>
</dbReference>
<dbReference type="GO" id="GO:0030973">
    <property type="term" value="F:molybdate ion binding"/>
    <property type="evidence" value="ECO:0007669"/>
    <property type="project" value="TreeGrafter"/>
</dbReference>
<keyword evidence="3 6" id="KW-0479">Metal-binding</keyword>
<dbReference type="AlphaFoldDB" id="A0A1E2S2G9"/>
<evidence type="ECO:0000256" key="4">
    <source>
        <dbReference type="ARBA" id="ARBA00022729"/>
    </source>
</evidence>
<gene>
    <name evidence="7" type="ORF">A7A08_00462</name>
</gene>
<sequence>MTLRIRAGLAAAALVLFGTVLSQPIRLASAQDAGPTVFAAASLKDALDAVNAAWTEETGHSARISYAATSALAKQIVEGAPADIFFSADQDWMDFVEKAGRVEEGTRTDLLENAIVLIAPNGSDVSTTIVPGFPLVELLGGGRLAMANVDAVPAGKYGKASLQSLEVWDAVKDRLAQAQNVRAALALVARGEAPLGIVYRTDAKAESRVRIVGTFPPGSHPPIVYPIAQLTDVSASTATEFLDFLRDRRAAEIFRAQGFGVVPEREEDGDKNL</sequence>
<protein>
    <submittedName>
        <fullName evidence="7">Molybdate-binding periplasmic protein</fullName>
    </submittedName>
</protein>
<dbReference type="SUPFAM" id="SSF53850">
    <property type="entry name" value="Periplasmic binding protein-like II"/>
    <property type="match status" value="1"/>
</dbReference>
<comment type="similarity">
    <text evidence="1">Belongs to the bacterial solute-binding protein ModA family.</text>
</comment>
<dbReference type="Gene3D" id="3.40.190.10">
    <property type="entry name" value="Periplasmic binding protein-like II"/>
    <property type="match status" value="2"/>
</dbReference>